<accession>A0ABW2D3D9</accession>
<name>A0ABW2D3D9_9ACTN</name>
<protein>
    <submittedName>
        <fullName evidence="2">Uncharacterized protein</fullName>
    </submittedName>
</protein>
<feature type="transmembrane region" description="Helical" evidence="1">
    <location>
        <begin position="174"/>
        <end position="199"/>
    </location>
</feature>
<comment type="caution">
    <text evidence="2">The sequence shown here is derived from an EMBL/GenBank/DDBJ whole genome shotgun (WGS) entry which is preliminary data.</text>
</comment>
<dbReference type="Proteomes" id="UP001596380">
    <property type="component" value="Unassembled WGS sequence"/>
</dbReference>
<feature type="transmembrane region" description="Helical" evidence="1">
    <location>
        <begin position="219"/>
        <end position="238"/>
    </location>
</feature>
<feature type="transmembrane region" description="Helical" evidence="1">
    <location>
        <begin position="142"/>
        <end position="162"/>
    </location>
</feature>
<feature type="transmembrane region" description="Helical" evidence="1">
    <location>
        <begin position="76"/>
        <end position="95"/>
    </location>
</feature>
<gene>
    <name evidence="2" type="ORF">ACFQKB_46070</name>
</gene>
<keyword evidence="1" id="KW-0812">Transmembrane</keyword>
<evidence type="ECO:0000313" key="3">
    <source>
        <dbReference type="Proteomes" id="UP001596380"/>
    </source>
</evidence>
<keyword evidence="1" id="KW-1133">Transmembrane helix</keyword>
<organism evidence="2 3">
    <name type="scientific">Actinomadura yumaensis</name>
    <dbReference type="NCBI Taxonomy" id="111807"/>
    <lineage>
        <taxon>Bacteria</taxon>
        <taxon>Bacillati</taxon>
        <taxon>Actinomycetota</taxon>
        <taxon>Actinomycetes</taxon>
        <taxon>Streptosporangiales</taxon>
        <taxon>Thermomonosporaceae</taxon>
        <taxon>Actinomadura</taxon>
    </lineage>
</organism>
<keyword evidence="1" id="KW-0472">Membrane</keyword>
<dbReference type="EMBL" id="JBHSXS010000073">
    <property type="protein sequence ID" value="MFC6887198.1"/>
    <property type="molecule type" value="Genomic_DNA"/>
</dbReference>
<proteinExistence type="predicted"/>
<evidence type="ECO:0000313" key="2">
    <source>
        <dbReference type="EMBL" id="MFC6887198.1"/>
    </source>
</evidence>
<sequence length="276" mass="28646">MSGSADVRERSAGIPVAGMLGELRAFWTRGRPVERACYAVGALLMASGAVHFGVFLVDGGPWEGPVSWRKPVTFGLSFGLTLVTIAWVASFVTLGERARRRLLGVFAAACVAEVALITVQGWRRVPSHFNQETALDTVITRVLAAGGGVLIVTLVALTIAAFRAAPATAPSMRLAVRAGFAALLGALASGAAMIARGVVEVQSGNQQLAYHVAGALKPAHAVTMHAILVLPALAWLLTFTALPEPRRVRAVAAATALYAAAAAGVIAWSAVRFATT</sequence>
<feature type="transmembrane region" description="Helical" evidence="1">
    <location>
        <begin position="102"/>
        <end position="122"/>
    </location>
</feature>
<feature type="transmembrane region" description="Helical" evidence="1">
    <location>
        <begin position="36"/>
        <end position="56"/>
    </location>
</feature>
<dbReference type="RefSeq" id="WP_206681316.1">
    <property type="nucleotide sequence ID" value="NZ_JBHSXS010000073.1"/>
</dbReference>
<evidence type="ECO:0000256" key="1">
    <source>
        <dbReference type="SAM" id="Phobius"/>
    </source>
</evidence>
<reference evidence="3" key="1">
    <citation type="journal article" date="2019" name="Int. J. Syst. Evol. Microbiol.">
        <title>The Global Catalogue of Microorganisms (GCM) 10K type strain sequencing project: providing services to taxonomists for standard genome sequencing and annotation.</title>
        <authorList>
            <consortium name="The Broad Institute Genomics Platform"/>
            <consortium name="The Broad Institute Genome Sequencing Center for Infectious Disease"/>
            <person name="Wu L."/>
            <person name="Ma J."/>
        </authorList>
    </citation>
    <scope>NUCLEOTIDE SEQUENCE [LARGE SCALE GENOMIC DNA]</scope>
    <source>
        <strain evidence="3">JCM 3369</strain>
    </source>
</reference>
<feature type="transmembrane region" description="Helical" evidence="1">
    <location>
        <begin position="250"/>
        <end position="271"/>
    </location>
</feature>
<keyword evidence="3" id="KW-1185">Reference proteome</keyword>